<gene>
    <name evidence="2" type="ORF">V6984_08930</name>
</gene>
<dbReference type="PROSITE" id="PS51750">
    <property type="entry name" value="BRO_N"/>
    <property type="match status" value="1"/>
</dbReference>
<evidence type="ECO:0000313" key="2">
    <source>
        <dbReference type="EMBL" id="XAH75859.1"/>
    </source>
</evidence>
<dbReference type="SMART" id="SM01040">
    <property type="entry name" value="Bro-N"/>
    <property type="match status" value="1"/>
</dbReference>
<evidence type="ECO:0000259" key="1">
    <source>
        <dbReference type="PROSITE" id="PS51750"/>
    </source>
</evidence>
<dbReference type="Pfam" id="PF02498">
    <property type="entry name" value="Bro-N"/>
    <property type="match status" value="1"/>
</dbReference>
<name>A0ABZ3F223_9FIRM</name>
<organism evidence="2 3">
    <name type="scientific">Kineothrix sedimenti</name>
    <dbReference type="NCBI Taxonomy" id="3123317"/>
    <lineage>
        <taxon>Bacteria</taxon>
        <taxon>Bacillati</taxon>
        <taxon>Bacillota</taxon>
        <taxon>Clostridia</taxon>
        <taxon>Lachnospirales</taxon>
        <taxon>Lachnospiraceae</taxon>
        <taxon>Kineothrix</taxon>
    </lineage>
</organism>
<dbReference type="RefSeq" id="WP_342759435.1">
    <property type="nucleotide sequence ID" value="NZ_CP146256.1"/>
</dbReference>
<proteinExistence type="predicted"/>
<dbReference type="Proteomes" id="UP001451571">
    <property type="component" value="Chromosome"/>
</dbReference>
<feature type="domain" description="Bro-N" evidence="1">
    <location>
        <begin position="4"/>
        <end position="131"/>
    </location>
</feature>
<sequence>MSNLKLITTEEFGEIECNFYRNRNDEILLTREQVGTALEYSNPSKAIQKLHLSHKNRLEPLCIRTKLGYPNIGGDLSKSEEQECVYYTERGIMEICRYSNKPKANQFMDWVWDIVEKYRNNELLPNMKPITDAITTLAQSMATLTTNMTAMQQDIQELRQSQKNRYLLEKRYPSSWYKKTAPKYKLLQEYFDCSRSELYSNIYKELEDTYDVDINQIHEDYCYENHLLKDECYPMDAIEHDSRLRDALTLLIDSSLIKFGLQTEDEIRNFKRRTLFDNVPDKTENK</sequence>
<protein>
    <submittedName>
        <fullName evidence="2">BRO family protein</fullName>
    </submittedName>
</protein>
<evidence type="ECO:0000313" key="3">
    <source>
        <dbReference type="Proteomes" id="UP001451571"/>
    </source>
</evidence>
<dbReference type="InterPro" id="IPR003497">
    <property type="entry name" value="BRO_N_domain"/>
</dbReference>
<keyword evidence="3" id="KW-1185">Reference proteome</keyword>
<reference evidence="2 3" key="1">
    <citation type="submission" date="2024-02" db="EMBL/GenBank/DDBJ databases">
        <title>Bacterial strain from lacustrine sediment.</title>
        <authorList>
            <person name="Petit C."/>
            <person name="Fadhlaoui K."/>
        </authorList>
    </citation>
    <scope>NUCLEOTIDE SEQUENCE [LARGE SCALE GENOMIC DNA]</scope>
    <source>
        <strain evidence="2 3">IPX-CK</strain>
    </source>
</reference>
<dbReference type="EMBL" id="CP146256">
    <property type="protein sequence ID" value="XAH75859.1"/>
    <property type="molecule type" value="Genomic_DNA"/>
</dbReference>
<accession>A0ABZ3F223</accession>